<evidence type="ECO:0000313" key="2">
    <source>
        <dbReference type="Proteomes" id="UP001159427"/>
    </source>
</evidence>
<evidence type="ECO:0000313" key="1">
    <source>
        <dbReference type="EMBL" id="CAH3023083.1"/>
    </source>
</evidence>
<accession>A0ABN8M421</accession>
<dbReference type="EMBL" id="CALNXI010000246">
    <property type="protein sequence ID" value="CAH3023083.1"/>
    <property type="molecule type" value="Genomic_DNA"/>
</dbReference>
<sequence>YPLSPPIIFRQASSAVDRIVPLVHSLLTASQQSQVIPFTLQNTALQPCSYWKYDTLHVIVECGSAFFEDISKGMQILVNYPILLTYMVVILM</sequence>
<gene>
    <name evidence="1" type="ORF">PEVE_00018029</name>
</gene>
<feature type="non-terminal residue" evidence="1">
    <location>
        <position position="1"/>
    </location>
</feature>
<dbReference type="Proteomes" id="UP001159427">
    <property type="component" value="Unassembled WGS sequence"/>
</dbReference>
<organism evidence="1 2">
    <name type="scientific">Porites evermanni</name>
    <dbReference type="NCBI Taxonomy" id="104178"/>
    <lineage>
        <taxon>Eukaryota</taxon>
        <taxon>Metazoa</taxon>
        <taxon>Cnidaria</taxon>
        <taxon>Anthozoa</taxon>
        <taxon>Hexacorallia</taxon>
        <taxon>Scleractinia</taxon>
        <taxon>Fungiina</taxon>
        <taxon>Poritidae</taxon>
        <taxon>Porites</taxon>
    </lineage>
</organism>
<reference evidence="1 2" key="1">
    <citation type="submission" date="2022-05" db="EMBL/GenBank/DDBJ databases">
        <authorList>
            <consortium name="Genoscope - CEA"/>
            <person name="William W."/>
        </authorList>
    </citation>
    <scope>NUCLEOTIDE SEQUENCE [LARGE SCALE GENOMIC DNA]</scope>
</reference>
<comment type="caution">
    <text evidence="1">The sequence shown here is derived from an EMBL/GenBank/DDBJ whole genome shotgun (WGS) entry which is preliminary data.</text>
</comment>
<protein>
    <submittedName>
        <fullName evidence="1">Uncharacterized protein</fullName>
    </submittedName>
</protein>
<name>A0ABN8M421_9CNID</name>
<proteinExistence type="predicted"/>
<keyword evidence="2" id="KW-1185">Reference proteome</keyword>